<keyword evidence="3" id="KW-0597">Phosphoprotein</keyword>
<evidence type="ECO:0000256" key="7">
    <source>
        <dbReference type="SAM" id="SignalP"/>
    </source>
</evidence>
<evidence type="ECO:0000256" key="3">
    <source>
        <dbReference type="ARBA" id="ARBA00022553"/>
    </source>
</evidence>
<comment type="catalytic activity">
    <reaction evidence="1">
        <text>ATP + protein L-histidine = ADP + protein N-phospho-L-histidine.</text>
        <dbReference type="EC" id="2.7.13.3"/>
    </reaction>
</comment>
<dbReference type="HOGENOM" id="CLU_345475_0_0_1"/>
<dbReference type="NCBIfam" id="TIGR00229">
    <property type="entry name" value="sensory_box"/>
    <property type="match status" value="1"/>
</dbReference>
<dbReference type="Gene3D" id="3.30.450.20">
    <property type="entry name" value="PAS domain"/>
    <property type="match status" value="2"/>
</dbReference>
<dbReference type="InterPro" id="IPR035965">
    <property type="entry name" value="PAS-like_dom_sf"/>
</dbReference>
<dbReference type="STRING" id="1126212.K2R9F3"/>
<keyword evidence="7" id="KW-0732">Signal</keyword>
<dbReference type="PANTHER" id="PTHR43304:SF1">
    <property type="entry name" value="PAC DOMAIN-CONTAINING PROTEIN"/>
    <property type="match status" value="1"/>
</dbReference>
<feature type="chain" id="PRO_5003864009" description="histidine kinase" evidence="7">
    <location>
        <begin position="26"/>
        <end position="660"/>
    </location>
</feature>
<dbReference type="Pfam" id="PF08447">
    <property type="entry name" value="PAS_3"/>
    <property type="match status" value="1"/>
</dbReference>
<dbReference type="Proteomes" id="UP000007129">
    <property type="component" value="Unassembled WGS sequence"/>
</dbReference>
<dbReference type="SUPFAM" id="SSF55785">
    <property type="entry name" value="PYP-like sensor domain (PAS domain)"/>
    <property type="match status" value="1"/>
</dbReference>
<dbReference type="EC" id="2.7.13.3" evidence="2"/>
<protein>
    <recommendedName>
        <fullName evidence="2">histidine kinase</fullName>
        <ecNumber evidence="2">2.7.13.3</ecNumber>
    </recommendedName>
</protein>
<evidence type="ECO:0000256" key="2">
    <source>
        <dbReference type="ARBA" id="ARBA00012438"/>
    </source>
</evidence>
<comment type="caution">
    <text evidence="10">The sequence shown here is derived from an EMBL/GenBank/DDBJ whole genome shotgun (WGS) entry which is preliminary data.</text>
</comment>
<dbReference type="InterPro" id="IPR000700">
    <property type="entry name" value="PAS-assoc_C"/>
</dbReference>
<gene>
    <name evidence="10" type="ORF">MPH_13452</name>
</gene>
<evidence type="ECO:0000259" key="9">
    <source>
        <dbReference type="PROSITE" id="PS50113"/>
    </source>
</evidence>
<dbReference type="AlphaFoldDB" id="K2R9F3"/>
<sequence>MAFSTLQYLPVPLLVLSSLKTVALANEALGRLLSLDRSALNIEKPDAMQTVTDKLRGQTMSELGIGMLQDGCPISVNWEAGQDARANSNGDGKVLDESKQMMQTIAPKASSESSKDALTMASKSNFAHTTVHDICVDVIISLEIPKISGPLPPQDGKRFKRRPEDNAIQASMTISFWDIDGIPYYTLTFTSTRPNGSTNSNHSSYAEVCTSTEIIKPQGSGSSYSSGKRSQRSSNAGSAIAFPTTYRPHFPSYGPPSSGGDPLDSSSFLKVNQMKDAILNSITMPAYAMWKDENFGIPNKALLRFLPNKGEDAPINHQEFLEQFQVYTEDFRRQLHVDEFPIVQVCRTRKPVTQKRLGILIPDTGEKKVYELTGEPIIDDRTQEFLGAIVILKDITVYTKRIAEQIEENERQFEYITNLIPIIVWTTTPNGDHDWFSQRWYDYTGLTQDQSLGKDLSLLFHEEDIYEKDKRWQYSLATGIEYNAEYRCKRHDGQWRWMLGQAVPFRDDTGKIIKWFGTCTDIHELVELRNSAKQMREQLLRVLEHAQVTLWVINREKKLTMLEGGLLGDPAMTRKELGKEILEVFHNGLSGQKEMLELRDKIDLILDGNSADEVVEMAYNGRWHRLRVMPLMATDLLAGVEKNPYIDGVIGVNMDITGRL</sequence>
<dbReference type="SMART" id="SM00091">
    <property type="entry name" value="PAS"/>
    <property type="match status" value="1"/>
</dbReference>
<dbReference type="SMART" id="SM00086">
    <property type="entry name" value="PAC"/>
    <property type="match status" value="2"/>
</dbReference>
<evidence type="ECO:0000313" key="10">
    <source>
        <dbReference type="EMBL" id="EKG09492.1"/>
    </source>
</evidence>
<accession>K2R9F3</accession>
<evidence type="ECO:0000259" key="8">
    <source>
        <dbReference type="PROSITE" id="PS50112"/>
    </source>
</evidence>
<proteinExistence type="predicted"/>
<dbReference type="PROSITE" id="PS50113">
    <property type="entry name" value="PAC"/>
    <property type="match status" value="1"/>
</dbReference>
<dbReference type="Pfam" id="PF13426">
    <property type="entry name" value="PAS_9"/>
    <property type="match status" value="1"/>
</dbReference>
<evidence type="ECO:0000256" key="6">
    <source>
        <dbReference type="SAM" id="MobiDB-lite"/>
    </source>
</evidence>
<dbReference type="FunFam" id="3.30.450.20:FF:000099">
    <property type="entry name" value="Sensory box sensor histidine kinase"/>
    <property type="match status" value="1"/>
</dbReference>
<dbReference type="VEuPathDB" id="FungiDB:MPH_13452"/>
<dbReference type="eggNOG" id="KOG0519">
    <property type="taxonomic scope" value="Eukaryota"/>
</dbReference>
<feature type="signal peptide" evidence="7">
    <location>
        <begin position="1"/>
        <end position="25"/>
    </location>
</feature>
<dbReference type="PANTHER" id="PTHR43304">
    <property type="entry name" value="PHYTOCHROME-LIKE PROTEIN CPH1"/>
    <property type="match status" value="1"/>
</dbReference>
<evidence type="ECO:0000256" key="5">
    <source>
        <dbReference type="ARBA" id="ARBA00022777"/>
    </source>
</evidence>
<dbReference type="EMBL" id="AHHD01000640">
    <property type="protein sequence ID" value="EKG09492.1"/>
    <property type="molecule type" value="Genomic_DNA"/>
</dbReference>
<evidence type="ECO:0000256" key="1">
    <source>
        <dbReference type="ARBA" id="ARBA00000085"/>
    </source>
</evidence>
<keyword evidence="4" id="KW-0808">Transferase</keyword>
<dbReference type="GO" id="GO:0004673">
    <property type="term" value="F:protein histidine kinase activity"/>
    <property type="evidence" value="ECO:0007669"/>
    <property type="project" value="UniProtKB-EC"/>
</dbReference>
<name>K2R9F3_MACPH</name>
<evidence type="ECO:0000256" key="4">
    <source>
        <dbReference type="ARBA" id="ARBA00022679"/>
    </source>
</evidence>
<feature type="region of interest" description="Disordered" evidence="6">
    <location>
        <begin position="217"/>
        <end position="236"/>
    </location>
</feature>
<dbReference type="PROSITE" id="PS50112">
    <property type="entry name" value="PAS"/>
    <property type="match status" value="1"/>
</dbReference>
<feature type="domain" description="PAS" evidence="8">
    <location>
        <begin position="409"/>
        <end position="479"/>
    </location>
</feature>
<dbReference type="InterPro" id="IPR001610">
    <property type="entry name" value="PAC"/>
</dbReference>
<dbReference type="CDD" id="cd00130">
    <property type="entry name" value="PAS"/>
    <property type="match status" value="1"/>
</dbReference>
<feature type="domain" description="PAC" evidence="9">
    <location>
        <begin position="482"/>
        <end position="534"/>
    </location>
</feature>
<feature type="compositionally biased region" description="Low complexity" evidence="6">
    <location>
        <begin position="218"/>
        <end position="234"/>
    </location>
</feature>
<dbReference type="OrthoDB" id="60033at2759"/>
<dbReference type="InParanoid" id="K2R9F3"/>
<dbReference type="InterPro" id="IPR052162">
    <property type="entry name" value="Sensor_kinase/Photoreceptor"/>
</dbReference>
<dbReference type="InterPro" id="IPR000014">
    <property type="entry name" value="PAS"/>
</dbReference>
<reference evidence="10 11" key="1">
    <citation type="journal article" date="2012" name="BMC Genomics">
        <title>Tools to kill: Genome of one of the most destructive plant pathogenic fungi Macrophomina phaseolina.</title>
        <authorList>
            <person name="Islam M.S."/>
            <person name="Haque M.S."/>
            <person name="Islam M.M."/>
            <person name="Emdad E.M."/>
            <person name="Halim A."/>
            <person name="Hossen Q.M.M."/>
            <person name="Hossain M.Z."/>
            <person name="Ahmed B."/>
            <person name="Rahim S."/>
            <person name="Rahman M.S."/>
            <person name="Alam M.M."/>
            <person name="Hou S."/>
            <person name="Wan X."/>
            <person name="Saito J.A."/>
            <person name="Alam M."/>
        </authorList>
    </citation>
    <scope>NUCLEOTIDE SEQUENCE [LARGE SCALE GENOMIC DNA]</scope>
    <source>
        <strain evidence="10 11">MS6</strain>
    </source>
</reference>
<organism evidence="10 11">
    <name type="scientific">Macrophomina phaseolina (strain MS6)</name>
    <name type="common">Charcoal rot fungus</name>
    <dbReference type="NCBI Taxonomy" id="1126212"/>
    <lineage>
        <taxon>Eukaryota</taxon>
        <taxon>Fungi</taxon>
        <taxon>Dikarya</taxon>
        <taxon>Ascomycota</taxon>
        <taxon>Pezizomycotina</taxon>
        <taxon>Dothideomycetes</taxon>
        <taxon>Dothideomycetes incertae sedis</taxon>
        <taxon>Botryosphaeriales</taxon>
        <taxon>Botryosphaeriaceae</taxon>
        <taxon>Macrophomina</taxon>
    </lineage>
</organism>
<keyword evidence="5" id="KW-0418">Kinase</keyword>
<dbReference type="InterPro" id="IPR013655">
    <property type="entry name" value="PAS_fold_3"/>
</dbReference>
<evidence type="ECO:0000313" key="11">
    <source>
        <dbReference type="Proteomes" id="UP000007129"/>
    </source>
</evidence>